<sequence>MQGGRSCRRGTRSPDSLGLQLTLARLHASPNPPQLSHVRHSSPPPPPASSPSFSTAPPSTFHVLTFLSGRATGPYSPLPSTSSPSQQVVAPSRQLIL</sequence>
<evidence type="ECO:0000313" key="2">
    <source>
        <dbReference type="EMBL" id="GAC73092.1"/>
    </source>
</evidence>
<evidence type="ECO:0000313" key="3">
    <source>
        <dbReference type="Proteomes" id="UP000011976"/>
    </source>
</evidence>
<feature type="compositionally biased region" description="Low complexity" evidence="1">
    <location>
        <begin position="74"/>
        <end position="97"/>
    </location>
</feature>
<feature type="region of interest" description="Disordered" evidence="1">
    <location>
        <begin position="26"/>
        <end position="60"/>
    </location>
</feature>
<dbReference type="Proteomes" id="UP000011976">
    <property type="component" value="Unassembled WGS sequence"/>
</dbReference>
<protein>
    <submittedName>
        <fullName evidence="2">Uncharacterized protein</fullName>
    </submittedName>
</protein>
<dbReference type="EMBL" id="DF196774">
    <property type="protein sequence ID" value="GAC73092.1"/>
    <property type="molecule type" value="Genomic_DNA"/>
</dbReference>
<name>M9ME34_PSEA3</name>
<dbReference type="AlphaFoldDB" id="M9ME34"/>
<feature type="region of interest" description="Disordered" evidence="1">
    <location>
        <begin position="72"/>
        <end position="97"/>
    </location>
</feature>
<evidence type="ECO:0000256" key="1">
    <source>
        <dbReference type="SAM" id="MobiDB-lite"/>
    </source>
</evidence>
<organism evidence="2 3">
    <name type="scientific">Pseudozyma antarctica (strain T-34)</name>
    <name type="common">Yeast</name>
    <name type="synonym">Candida antarctica</name>
    <dbReference type="NCBI Taxonomy" id="1151754"/>
    <lineage>
        <taxon>Eukaryota</taxon>
        <taxon>Fungi</taxon>
        <taxon>Dikarya</taxon>
        <taxon>Basidiomycota</taxon>
        <taxon>Ustilaginomycotina</taxon>
        <taxon>Ustilaginomycetes</taxon>
        <taxon>Ustilaginales</taxon>
        <taxon>Ustilaginaceae</taxon>
        <taxon>Moesziomyces</taxon>
    </lineage>
</organism>
<reference evidence="3" key="1">
    <citation type="journal article" date="2013" name="Genome Announc.">
        <title>Genome sequence of the basidiomycetous yeast Pseudozyma antarctica T-34, a producer of the glycolipid biosurfactants mannosylerythritol lipids.</title>
        <authorList>
            <person name="Morita T."/>
            <person name="Koike H."/>
            <person name="Koyama Y."/>
            <person name="Hagiwara H."/>
            <person name="Ito E."/>
            <person name="Fukuoka T."/>
            <person name="Imura T."/>
            <person name="Machida M."/>
            <person name="Kitamoto D."/>
        </authorList>
    </citation>
    <scope>NUCLEOTIDE SEQUENCE [LARGE SCALE GENOMIC DNA]</scope>
    <source>
        <strain evidence="3">T-34</strain>
    </source>
</reference>
<gene>
    <name evidence="2" type="ORF">PANT_8c00069</name>
</gene>
<feature type="compositionally biased region" description="Low complexity" evidence="1">
    <location>
        <begin position="50"/>
        <end position="60"/>
    </location>
</feature>
<proteinExistence type="predicted"/>
<accession>M9ME34</accession>